<evidence type="ECO:0000313" key="2">
    <source>
        <dbReference type="Proteomes" id="UP000823775"/>
    </source>
</evidence>
<accession>A0ABS8SV44</accession>
<dbReference type="Proteomes" id="UP000823775">
    <property type="component" value="Unassembled WGS sequence"/>
</dbReference>
<reference evidence="1 2" key="1">
    <citation type="journal article" date="2021" name="BMC Genomics">
        <title>Datura genome reveals duplications of psychoactive alkaloid biosynthetic genes and high mutation rate following tissue culture.</title>
        <authorList>
            <person name="Rajewski A."/>
            <person name="Carter-House D."/>
            <person name="Stajich J."/>
            <person name="Litt A."/>
        </authorList>
    </citation>
    <scope>NUCLEOTIDE SEQUENCE [LARGE SCALE GENOMIC DNA]</scope>
    <source>
        <strain evidence="1">AR-01</strain>
    </source>
</reference>
<comment type="caution">
    <text evidence="1">The sequence shown here is derived from an EMBL/GenBank/DDBJ whole genome shotgun (WGS) entry which is preliminary data.</text>
</comment>
<keyword evidence="2" id="KW-1185">Reference proteome</keyword>
<name>A0ABS8SV44_DATST</name>
<organism evidence="1 2">
    <name type="scientific">Datura stramonium</name>
    <name type="common">Jimsonweed</name>
    <name type="synonym">Common thornapple</name>
    <dbReference type="NCBI Taxonomy" id="4076"/>
    <lineage>
        <taxon>Eukaryota</taxon>
        <taxon>Viridiplantae</taxon>
        <taxon>Streptophyta</taxon>
        <taxon>Embryophyta</taxon>
        <taxon>Tracheophyta</taxon>
        <taxon>Spermatophyta</taxon>
        <taxon>Magnoliopsida</taxon>
        <taxon>eudicotyledons</taxon>
        <taxon>Gunneridae</taxon>
        <taxon>Pentapetalae</taxon>
        <taxon>asterids</taxon>
        <taxon>lamiids</taxon>
        <taxon>Solanales</taxon>
        <taxon>Solanaceae</taxon>
        <taxon>Solanoideae</taxon>
        <taxon>Datureae</taxon>
        <taxon>Datura</taxon>
    </lineage>
</organism>
<sequence length="204" mass="23371">MEGIHINVWYIIAMEMRDRAQQEHTSLLFPMLVTNMCHNASVPEIGRIDENIWVNQVVDITKIQDEMNPKLKKRKKELVVSHTSGTTMDVHSRAVDELIVDAMPSSATLVAPQLDQSIFILRIVQRAIDMALSLLHIKIQYLEHRVYELEGIGVRDALEALKPDMSKVKTNVHQLHPDISIFDALLPEDEAFEDERAKIDKEEL</sequence>
<gene>
    <name evidence="1" type="ORF">HAX54_049613</name>
</gene>
<evidence type="ECO:0000313" key="1">
    <source>
        <dbReference type="EMBL" id="MCD7462905.1"/>
    </source>
</evidence>
<protein>
    <submittedName>
        <fullName evidence="1">Uncharacterized protein</fullName>
    </submittedName>
</protein>
<dbReference type="EMBL" id="JACEIK010000845">
    <property type="protein sequence ID" value="MCD7462905.1"/>
    <property type="molecule type" value="Genomic_DNA"/>
</dbReference>
<proteinExistence type="predicted"/>